<dbReference type="InterPro" id="IPR041633">
    <property type="entry name" value="Polbeta"/>
</dbReference>
<dbReference type="InterPro" id="IPR043519">
    <property type="entry name" value="NT_sf"/>
</dbReference>
<keyword evidence="2" id="KW-0808">Transferase</keyword>
<dbReference type="PANTHER" id="PTHR33571">
    <property type="entry name" value="SSL8005 PROTEIN"/>
    <property type="match status" value="1"/>
</dbReference>
<proteinExistence type="predicted"/>
<evidence type="ECO:0000256" key="3">
    <source>
        <dbReference type="ARBA" id="ARBA00022695"/>
    </source>
</evidence>
<dbReference type="PANTHER" id="PTHR33571:SF14">
    <property type="entry name" value="PROTEIN ADENYLYLTRANSFERASE MJ0435-RELATED"/>
    <property type="match status" value="1"/>
</dbReference>
<dbReference type="GO" id="GO:0005524">
    <property type="term" value="F:ATP binding"/>
    <property type="evidence" value="ECO:0007669"/>
    <property type="project" value="UniProtKB-KW"/>
</dbReference>
<dbReference type="AlphaFoldDB" id="A0A2H0KA83"/>
<keyword evidence="6" id="KW-0067">ATP-binding</keyword>
<dbReference type="GO" id="GO:0016779">
    <property type="term" value="F:nucleotidyltransferase activity"/>
    <property type="evidence" value="ECO:0007669"/>
    <property type="project" value="UniProtKB-KW"/>
</dbReference>
<name>A0A2H0KA83_9BACT</name>
<dbReference type="InterPro" id="IPR052038">
    <property type="entry name" value="Type-VII_TA_antitoxin"/>
</dbReference>
<dbReference type="GO" id="GO:0046872">
    <property type="term" value="F:metal ion binding"/>
    <property type="evidence" value="ECO:0007669"/>
    <property type="project" value="UniProtKB-KW"/>
</dbReference>
<feature type="domain" description="Polymerase beta nucleotidyltransferase" evidence="8">
    <location>
        <begin position="8"/>
        <end position="94"/>
    </location>
</feature>
<evidence type="ECO:0000256" key="1">
    <source>
        <dbReference type="ARBA" id="ARBA00001946"/>
    </source>
</evidence>
<reference evidence="9 10" key="1">
    <citation type="submission" date="2017-09" db="EMBL/GenBank/DDBJ databases">
        <title>Depth-based differentiation of microbial function through sediment-hosted aquifers and enrichment of novel symbionts in the deep terrestrial subsurface.</title>
        <authorList>
            <person name="Probst A.J."/>
            <person name="Ladd B."/>
            <person name="Jarett J.K."/>
            <person name="Geller-Mcgrath D.E."/>
            <person name="Sieber C.M."/>
            <person name="Emerson J.B."/>
            <person name="Anantharaman K."/>
            <person name="Thomas B.C."/>
            <person name="Malmstrom R."/>
            <person name="Stieglmeier M."/>
            <person name="Klingl A."/>
            <person name="Woyke T."/>
            <person name="Ryan C.M."/>
            <person name="Banfield J.F."/>
        </authorList>
    </citation>
    <scope>NUCLEOTIDE SEQUENCE [LARGE SCALE GENOMIC DNA]</scope>
    <source>
        <strain evidence="9">CG11_big_fil_rev_8_21_14_0_20_46_11</strain>
    </source>
</reference>
<evidence type="ECO:0000256" key="2">
    <source>
        <dbReference type="ARBA" id="ARBA00022679"/>
    </source>
</evidence>
<evidence type="ECO:0000256" key="6">
    <source>
        <dbReference type="ARBA" id="ARBA00022840"/>
    </source>
</evidence>
<evidence type="ECO:0000256" key="4">
    <source>
        <dbReference type="ARBA" id="ARBA00022723"/>
    </source>
</evidence>
<dbReference type="Gene3D" id="3.30.460.10">
    <property type="entry name" value="Beta Polymerase, domain 2"/>
    <property type="match status" value="1"/>
</dbReference>
<protein>
    <recommendedName>
        <fullName evidence="8">Polymerase beta nucleotidyltransferase domain-containing protein</fullName>
    </recommendedName>
</protein>
<dbReference type="Pfam" id="PF18765">
    <property type="entry name" value="Polbeta"/>
    <property type="match status" value="1"/>
</dbReference>
<organism evidence="9 10">
    <name type="scientific">Candidatus Taylorbacteria bacterium CG11_big_fil_rev_8_21_14_0_20_46_11</name>
    <dbReference type="NCBI Taxonomy" id="1975025"/>
    <lineage>
        <taxon>Bacteria</taxon>
        <taxon>Candidatus Tayloriibacteriota</taxon>
    </lineage>
</organism>
<accession>A0A2H0KA83</accession>
<evidence type="ECO:0000313" key="10">
    <source>
        <dbReference type="Proteomes" id="UP000229342"/>
    </source>
</evidence>
<dbReference type="CDD" id="cd05403">
    <property type="entry name" value="NT_KNTase_like"/>
    <property type="match status" value="1"/>
</dbReference>
<gene>
    <name evidence="9" type="ORF">COV91_05600</name>
</gene>
<evidence type="ECO:0000313" key="9">
    <source>
        <dbReference type="EMBL" id="PIQ68172.1"/>
    </source>
</evidence>
<evidence type="ECO:0000256" key="5">
    <source>
        <dbReference type="ARBA" id="ARBA00022741"/>
    </source>
</evidence>
<comment type="caution">
    <text evidence="9">The sequence shown here is derived from an EMBL/GenBank/DDBJ whole genome shotgun (WGS) entry which is preliminary data.</text>
</comment>
<keyword evidence="7" id="KW-0460">Magnesium</keyword>
<keyword evidence="4" id="KW-0479">Metal-binding</keyword>
<evidence type="ECO:0000256" key="7">
    <source>
        <dbReference type="ARBA" id="ARBA00022842"/>
    </source>
</evidence>
<keyword evidence="3" id="KW-0548">Nucleotidyltransferase</keyword>
<dbReference type="Proteomes" id="UP000229342">
    <property type="component" value="Unassembled WGS sequence"/>
</dbReference>
<evidence type="ECO:0000259" key="8">
    <source>
        <dbReference type="Pfam" id="PF18765"/>
    </source>
</evidence>
<keyword evidence="5" id="KW-0547">Nucleotide-binding</keyword>
<dbReference type="EMBL" id="PCVG01000076">
    <property type="protein sequence ID" value="PIQ68172.1"/>
    <property type="molecule type" value="Genomic_DNA"/>
</dbReference>
<dbReference type="SUPFAM" id="SSF81301">
    <property type="entry name" value="Nucleotidyltransferase"/>
    <property type="match status" value="1"/>
</dbReference>
<sequence length="95" mass="10733">MSISEIQQKIAPILRKYGIRNAAVFGSVSRGTNRPQSDIDLLVKLGKPMGMFAYMRLLRELETALGIKVDLVTENGLNKFIRPYVTSELKTVYEE</sequence>
<comment type="cofactor">
    <cofactor evidence="1">
        <name>Mg(2+)</name>
        <dbReference type="ChEBI" id="CHEBI:18420"/>
    </cofactor>
</comment>